<feature type="signal peptide" evidence="2">
    <location>
        <begin position="1"/>
        <end position="31"/>
    </location>
</feature>
<dbReference type="GO" id="GO:0071944">
    <property type="term" value="C:cell periphery"/>
    <property type="evidence" value="ECO:0007669"/>
    <property type="project" value="TreeGrafter"/>
</dbReference>
<dbReference type="PANTHER" id="PTHR33470:SF22">
    <property type="entry name" value="POLLEN OLE E 1 ALLERGEN AND EXTENSIN FAMILY PROTEIN"/>
    <property type="match status" value="1"/>
</dbReference>
<proteinExistence type="predicted"/>
<dbReference type="Proteomes" id="UP000197138">
    <property type="component" value="Unassembled WGS sequence"/>
</dbReference>
<dbReference type="EMBL" id="MTKT01000299">
    <property type="protein sequence ID" value="OWM91219.1"/>
    <property type="molecule type" value="Genomic_DNA"/>
</dbReference>
<reference evidence="4" key="1">
    <citation type="journal article" date="2017" name="Plant J.">
        <title>The pomegranate (Punica granatum L.) genome and the genomics of punicalagin biosynthesis.</title>
        <authorList>
            <person name="Qin G."/>
            <person name="Xu C."/>
            <person name="Ming R."/>
            <person name="Tang H."/>
            <person name="Guyot R."/>
            <person name="Kramer E.M."/>
            <person name="Hu Y."/>
            <person name="Yi X."/>
            <person name="Qi Y."/>
            <person name="Xu X."/>
            <person name="Gao Z."/>
            <person name="Pan H."/>
            <person name="Jian J."/>
            <person name="Tian Y."/>
            <person name="Yue Z."/>
            <person name="Xu Y."/>
        </authorList>
    </citation>
    <scope>NUCLEOTIDE SEQUENCE [LARGE SCALE GENOMIC DNA]</scope>
    <source>
        <strain evidence="4">cv. Dabenzi</strain>
    </source>
</reference>
<sequence>MAFFGPNKGLMLWQLLLLVNISTRFFPGASANLFEESKFAKPPGAPVPAPFKAPVHPPMSLSPRSFIWVRGIVYCKPEKFKGIDTIWQAKPLNGSGVKLVCHNTMDRSTVANAKTDEQGYYLIKAPDTVTSYAAHMCRVFLASSPLATCNQRTNLHGGVTGATLKKPVYFRSEDGKKLYALYSVDPLAFEPM</sequence>
<organism evidence="3 4">
    <name type="scientific">Punica granatum</name>
    <name type="common">Pomegranate</name>
    <dbReference type="NCBI Taxonomy" id="22663"/>
    <lineage>
        <taxon>Eukaryota</taxon>
        <taxon>Viridiplantae</taxon>
        <taxon>Streptophyta</taxon>
        <taxon>Embryophyta</taxon>
        <taxon>Tracheophyta</taxon>
        <taxon>Spermatophyta</taxon>
        <taxon>Magnoliopsida</taxon>
        <taxon>eudicotyledons</taxon>
        <taxon>Gunneridae</taxon>
        <taxon>Pentapetalae</taxon>
        <taxon>rosids</taxon>
        <taxon>malvids</taxon>
        <taxon>Myrtales</taxon>
        <taxon>Lythraceae</taxon>
        <taxon>Punica</taxon>
    </lineage>
</organism>
<evidence type="ECO:0000256" key="1">
    <source>
        <dbReference type="ARBA" id="ARBA00022729"/>
    </source>
</evidence>
<dbReference type="Pfam" id="PF01190">
    <property type="entry name" value="Pollen_Ole_e_1"/>
    <property type="match status" value="1"/>
</dbReference>
<comment type="caution">
    <text evidence="3">The sequence shown here is derived from an EMBL/GenBank/DDBJ whole genome shotgun (WGS) entry which is preliminary data.</text>
</comment>
<gene>
    <name evidence="3" type="ORF">CDL15_Pgr000163</name>
</gene>
<evidence type="ECO:0000256" key="2">
    <source>
        <dbReference type="SAM" id="SignalP"/>
    </source>
</evidence>
<name>A0A218Y300_PUNGR</name>
<dbReference type="AlphaFoldDB" id="A0A218Y300"/>
<dbReference type="PANTHER" id="PTHR33470">
    <property type="entry name" value="OS01G0164075 PROTEIN"/>
    <property type="match status" value="1"/>
</dbReference>
<protein>
    <submittedName>
        <fullName evidence="3">Uncharacterized protein</fullName>
    </submittedName>
</protein>
<evidence type="ECO:0000313" key="3">
    <source>
        <dbReference type="EMBL" id="OWM91219.1"/>
    </source>
</evidence>
<evidence type="ECO:0000313" key="4">
    <source>
        <dbReference type="Proteomes" id="UP000197138"/>
    </source>
</evidence>
<keyword evidence="1 2" id="KW-0732">Signal</keyword>
<feature type="chain" id="PRO_5012894534" evidence="2">
    <location>
        <begin position="32"/>
        <end position="192"/>
    </location>
</feature>
<accession>A0A218Y300</accession>